<reference evidence="3 4" key="1">
    <citation type="submission" date="2019-05" db="EMBL/GenBank/DDBJ databases">
        <title>Draft genome sequence of Actinomadura sp. 14C53.</title>
        <authorList>
            <person name="Saricaoglu S."/>
            <person name="Isik K."/>
        </authorList>
    </citation>
    <scope>NUCLEOTIDE SEQUENCE [LARGE SCALE GENOMIC DNA]</scope>
    <source>
        <strain evidence="3 4">14C53</strain>
    </source>
</reference>
<keyword evidence="2" id="KW-0812">Transmembrane</keyword>
<dbReference type="Proteomes" id="UP000309174">
    <property type="component" value="Unassembled WGS sequence"/>
</dbReference>
<keyword evidence="4" id="KW-1185">Reference proteome</keyword>
<dbReference type="PANTHER" id="PTHR43471">
    <property type="entry name" value="ABC TRANSPORTER PERMEASE"/>
    <property type="match status" value="1"/>
</dbReference>
<evidence type="ECO:0000256" key="2">
    <source>
        <dbReference type="SAM" id="Phobius"/>
    </source>
</evidence>
<proteinExistence type="predicted"/>
<dbReference type="OrthoDB" id="149032at2"/>
<dbReference type="AlphaFoldDB" id="A0A5C4JJ98"/>
<keyword evidence="2" id="KW-1133">Transmembrane helix</keyword>
<evidence type="ECO:0000313" key="4">
    <source>
        <dbReference type="Proteomes" id="UP000309174"/>
    </source>
</evidence>
<dbReference type="RefSeq" id="WP_138643238.1">
    <property type="nucleotide sequence ID" value="NZ_VCKW01000004.1"/>
</dbReference>
<name>A0A5C4JJ98_9ACTN</name>
<feature type="compositionally biased region" description="Basic and acidic residues" evidence="1">
    <location>
        <begin position="287"/>
        <end position="298"/>
    </location>
</feature>
<protein>
    <submittedName>
        <fullName evidence="3">ABC transporter permease</fullName>
    </submittedName>
</protein>
<dbReference type="PANTHER" id="PTHR43471:SF3">
    <property type="entry name" value="ABC TRANSPORTER PERMEASE PROTEIN NATB"/>
    <property type="match status" value="1"/>
</dbReference>
<feature type="transmembrane region" description="Helical" evidence="2">
    <location>
        <begin position="176"/>
        <end position="197"/>
    </location>
</feature>
<gene>
    <name evidence="3" type="ORF">ETD83_01585</name>
</gene>
<evidence type="ECO:0000256" key="1">
    <source>
        <dbReference type="SAM" id="MobiDB-lite"/>
    </source>
</evidence>
<organism evidence="3 4">
    <name type="scientific">Actinomadura soli</name>
    <dbReference type="NCBI Taxonomy" id="2508997"/>
    <lineage>
        <taxon>Bacteria</taxon>
        <taxon>Bacillati</taxon>
        <taxon>Actinomycetota</taxon>
        <taxon>Actinomycetes</taxon>
        <taxon>Streptosporangiales</taxon>
        <taxon>Thermomonosporaceae</taxon>
        <taxon>Actinomadura</taxon>
    </lineage>
</organism>
<feature type="region of interest" description="Disordered" evidence="1">
    <location>
        <begin position="273"/>
        <end position="298"/>
    </location>
</feature>
<dbReference type="EMBL" id="VCKW01000004">
    <property type="protein sequence ID" value="TMR07139.1"/>
    <property type="molecule type" value="Genomic_DNA"/>
</dbReference>
<accession>A0A5C4JJ98</accession>
<sequence length="342" mass="36997">MTAHGVGLMARQEIRTRLRTGRWKTLLAVWFVIVNGLGLLLRLALEASDTSEFGEEGVPMFGGVLLGVLVLTLLVTPALGGQSINGERERGTLATLQVTRLTPGDIALGKLAAAWGTGLLTLLLTLPCVLWPVAEGAVGLGRAAVVLLVIALLIGAVCAVSQAWSALLARSVTSVLMSYLTVFGLLVGTALLFMIGVPLTSERVDHGDHVHTNERTERVWWLLAPNPVVVLADAAPRLPEREIVIDGRVYERTPSSDPLGDLSREVRDIREGEKPYVEVNSATPRSTSDEYSRHDRRDKDDQKSVWQYGLLFHLALAGGSVALTAARLRTPLYRVPRGVRVA</sequence>
<feature type="transmembrane region" description="Helical" evidence="2">
    <location>
        <begin position="111"/>
        <end position="134"/>
    </location>
</feature>
<feature type="transmembrane region" description="Helical" evidence="2">
    <location>
        <begin position="57"/>
        <end position="80"/>
    </location>
</feature>
<keyword evidence="2" id="KW-0472">Membrane</keyword>
<feature type="transmembrane region" description="Helical" evidence="2">
    <location>
        <begin position="305"/>
        <end position="326"/>
    </location>
</feature>
<feature type="transmembrane region" description="Helical" evidence="2">
    <location>
        <begin position="140"/>
        <end position="164"/>
    </location>
</feature>
<evidence type="ECO:0000313" key="3">
    <source>
        <dbReference type="EMBL" id="TMR07139.1"/>
    </source>
</evidence>
<comment type="caution">
    <text evidence="3">The sequence shown here is derived from an EMBL/GenBank/DDBJ whole genome shotgun (WGS) entry which is preliminary data.</text>
</comment>
<feature type="transmembrane region" description="Helical" evidence="2">
    <location>
        <begin position="25"/>
        <end position="45"/>
    </location>
</feature>